<evidence type="ECO:0000256" key="2">
    <source>
        <dbReference type="SAM" id="MobiDB-lite"/>
    </source>
</evidence>
<dbReference type="PROSITE" id="PS50055">
    <property type="entry name" value="TYR_PHOSPHATASE_PTP"/>
    <property type="match status" value="1"/>
</dbReference>
<dbReference type="Pfam" id="PF00102">
    <property type="entry name" value="Y_phosphatase"/>
    <property type="match status" value="1"/>
</dbReference>
<dbReference type="InterPro" id="IPR050348">
    <property type="entry name" value="Protein-Tyr_Phosphatase"/>
</dbReference>
<evidence type="ECO:0000313" key="6">
    <source>
        <dbReference type="Proteomes" id="UP000237441"/>
    </source>
</evidence>
<proteinExistence type="inferred from homology"/>
<dbReference type="PANTHER" id="PTHR19134">
    <property type="entry name" value="RECEPTOR-TYPE TYROSINE-PROTEIN PHOSPHATASE"/>
    <property type="match status" value="1"/>
</dbReference>
<feature type="domain" description="Tyrosine specific protein phosphatases" evidence="4">
    <location>
        <begin position="354"/>
        <end position="438"/>
    </location>
</feature>
<feature type="region of interest" description="Disordered" evidence="2">
    <location>
        <begin position="476"/>
        <end position="501"/>
    </location>
</feature>
<accession>A0A2S7Y416</accession>
<organism evidence="5 6">
    <name type="scientific">Beauveria bassiana</name>
    <name type="common">White muscardine disease fungus</name>
    <name type="synonym">Tritirachium shiotae</name>
    <dbReference type="NCBI Taxonomy" id="176275"/>
    <lineage>
        <taxon>Eukaryota</taxon>
        <taxon>Fungi</taxon>
        <taxon>Dikarya</taxon>
        <taxon>Ascomycota</taxon>
        <taxon>Pezizomycotina</taxon>
        <taxon>Sordariomycetes</taxon>
        <taxon>Hypocreomycetidae</taxon>
        <taxon>Hypocreales</taxon>
        <taxon>Cordycipitaceae</taxon>
        <taxon>Beauveria</taxon>
    </lineage>
</organism>
<dbReference type="Gene3D" id="3.90.190.10">
    <property type="entry name" value="Protein tyrosine phosphatase superfamily"/>
    <property type="match status" value="1"/>
</dbReference>
<dbReference type="AlphaFoldDB" id="A0A2S7Y416"/>
<evidence type="ECO:0000313" key="5">
    <source>
        <dbReference type="EMBL" id="PQK10592.1"/>
    </source>
</evidence>
<dbReference type="Proteomes" id="UP000237441">
    <property type="component" value="Unassembled WGS sequence"/>
</dbReference>
<dbReference type="PRINTS" id="PR00700">
    <property type="entry name" value="PRTYPHPHTASE"/>
</dbReference>
<dbReference type="InterPro" id="IPR029021">
    <property type="entry name" value="Prot-tyrosine_phosphatase-like"/>
</dbReference>
<dbReference type="GO" id="GO:0004725">
    <property type="term" value="F:protein tyrosine phosphatase activity"/>
    <property type="evidence" value="ECO:0007669"/>
    <property type="project" value="InterPro"/>
</dbReference>
<protein>
    <recommendedName>
        <fullName evidence="7">Protein-tyrosine phosphatase</fullName>
    </recommendedName>
</protein>
<dbReference type="SMART" id="SM00194">
    <property type="entry name" value="PTPc"/>
    <property type="match status" value="1"/>
</dbReference>
<dbReference type="PROSITE" id="PS50056">
    <property type="entry name" value="TYR_PHOSPHATASE_2"/>
    <property type="match status" value="1"/>
</dbReference>
<evidence type="ECO:0000259" key="3">
    <source>
        <dbReference type="PROSITE" id="PS50055"/>
    </source>
</evidence>
<dbReference type="PROSITE" id="PS00383">
    <property type="entry name" value="TYR_PHOSPHATASE_1"/>
    <property type="match status" value="1"/>
</dbReference>
<dbReference type="CDD" id="cd18533">
    <property type="entry name" value="PTP_fungal"/>
    <property type="match status" value="1"/>
</dbReference>
<dbReference type="InterPro" id="IPR000242">
    <property type="entry name" value="PTP_cat"/>
</dbReference>
<feature type="domain" description="Tyrosine-protein phosphatase" evidence="3">
    <location>
        <begin position="188"/>
        <end position="447"/>
    </location>
</feature>
<dbReference type="InterPro" id="IPR003595">
    <property type="entry name" value="Tyr_Pase_cat"/>
</dbReference>
<evidence type="ECO:0000256" key="1">
    <source>
        <dbReference type="ARBA" id="ARBA00009649"/>
    </source>
</evidence>
<evidence type="ECO:0008006" key="7">
    <source>
        <dbReference type="Google" id="ProtNLM"/>
    </source>
</evidence>
<name>A0A2S7Y416_BEABA</name>
<gene>
    <name evidence="5" type="ORF">BB8028_0002g09130</name>
</gene>
<dbReference type="EMBL" id="JRHA01000002">
    <property type="protein sequence ID" value="PQK10592.1"/>
    <property type="molecule type" value="Genomic_DNA"/>
</dbReference>
<dbReference type="OrthoDB" id="10253954at2759"/>
<comment type="similarity">
    <text evidence="1">Belongs to the protein-tyrosine phosphatase family. Non-receptor class subfamily.</text>
</comment>
<dbReference type="SUPFAM" id="SSF52799">
    <property type="entry name" value="(Phosphotyrosine protein) phosphatases II"/>
    <property type="match status" value="1"/>
</dbReference>
<comment type="caution">
    <text evidence="5">The sequence shown here is derived from an EMBL/GenBank/DDBJ whole genome shotgun (WGS) entry which is preliminary data.</text>
</comment>
<evidence type="ECO:0000259" key="4">
    <source>
        <dbReference type="PROSITE" id="PS50056"/>
    </source>
</evidence>
<dbReference type="InterPro" id="IPR000387">
    <property type="entry name" value="Tyr_Pase_dom"/>
</dbReference>
<dbReference type="SMART" id="SM00404">
    <property type="entry name" value="PTPc_motif"/>
    <property type="match status" value="1"/>
</dbReference>
<reference evidence="5 6" key="1">
    <citation type="submission" date="2016-07" db="EMBL/GenBank/DDBJ databases">
        <title>Comparative genomics of the entomopathogenic fungus Beauveria bassiana.</title>
        <authorList>
            <person name="Valero Jimenez C.A."/>
            <person name="Zwaan B.J."/>
            <person name="Van Kan J.A."/>
            <person name="Takken W."/>
            <person name="Debets A.J."/>
            <person name="Schoustra S.E."/>
            <person name="Koenraadt C.J."/>
        </authorList>
    </citation>
    <scope>NUCLEOTIDE SEQUENCE [LARGE SCALE GENOMIC DNA]</scope>
    <source>
        <strain evidence="5 6">ARSEF 8028</strain>
    </source>
</reference>
<dbReference type="InterPro" id="IPR016130">
    <property type="entry name" value="Tyr_Pase_AS"/>
</dbReference>
<dbReference type="PANTHER" id="PTHR19134:SF449">
    <property type="entry name" value="TYROSINE-PROTEIN PHOSPHATASE 1"/>
    <property type="match status" value="1"/>
</dbReference>
<sequence>MRLSGSSRLITKSHLGLPIDPVPDRHSADARKMDKIPIAKLRRKPKPLAIETAIDRNATSNIIHLALDDAAASRASKSPSFPARLSPFRRLHGGKRARSCSPAPTRLGEPIAAVVSNSTISTNEQGDEQSLKIPAFLTQSDEELQRRFNDIQEREENRILPIPPTDEKERWSFAHHEGAPGKGKNGMDRYLNIRPWSHNRIKLDVPDDTLDYVNASPIAVPASDEAAPTFRYIAMQGPTPQSFDSVWRMVAENTTQTAVVVQLTTMVENGHIKCAQYFPFNDEDKTWVLNAADAWGDGWTATLTYESTETLCDGAIERRKLLLHVSGEEEPRTVWHLFYRRWADFGAPALTEVANFFHLMKVSRQHAVEIDEPRFIHCSAGVGRTGTFICLEHLMRELEMGAFDAVDPNDADADPVYETVEVLRQQRRLMVQSSVQYMFIYQVMRQLWGERYGLLEDEVRTGAGQPALKRFEMAADPVCPDSAGDSSPVSEGGVSLVPEQD</sequence>